<protein>
    <submittedName>
        <fullName evidence="2">Putative secreted protein</fullName>
    </submittedName>
</protein>
<dbReference type="AlphaFoldDB" id="A0A6B0U709"/>
<evidence type="ECO:0000256" key="1">
    <source>
        <dbReference type="SAM" id="MobiDB-lite"/>
    </source>
</evidence>
<feature type="region of interest" description="Disordered" evidence="1">
    <location>
        <begin position="54"/>
        <end position="81"/>
    </location>
</feature>
<accession>A0A6B0U709</accession>
<name>A0A6B0U709_IXORI</name>
<evidence type="ECO:0000313" key="2">
    <source>
        <dbReference type="EMBL" id="MXU84500.1"/>
    </source>
</evidence>
<organism evidence="2">
    <name type="scientific">Ixodes ricinus</name>
    <name type="common">Common tick</name>
    <name type="synonym">Acarus ricinus</name>
    <dbReference type="NCBI Taxonomy" id="34613"/>
    <lineage>
        <taxon>Eukaryota</taxon>
        <taxon>Metazoa</taxon>
        <taxon>Ecdysozoa</taxon>
        <taxon>Arthropoda</taxon>
        <taxon>Chelicerata</taxon>
        <taxon>Arachnida</taxon>
        <taxon>Acari</taxon>
        <taxon>Parasitiformes</taxon>
        <taxon>Ixodida</taxon>
        <taxon>Ixodoidea</taxon>
        <taxon>Ixodidae</taxon>
        <taxon>Ixodinae</taxon>
        <taxon>Ixodes</taxon>
    </lineage>
</organism>
<dbReference type="EMBL" id="GIFC01002417">
    <property type="protein sequence ID" value="MXU84500.1"/>
    <property type="molecule type" value="Transcribed_RNA"/>
</dbReference>
<reference evidence="2" key="1">
    <citation type="submission" date="2019-12" db="EMBL/GenBank/DDBJ databases">
        <title>An insight into the sialome of adult female Ixodes ricinus ticks feeding for 6 days.</title>
        <authorList>
            <person name="Perner J."/>
            <person name="Ribeiro J.M.C."/>
        </authorList>
    </citation>
    <scope>NUCLEOTIDE SEQUENCE</scope>
    <source>
        <strain evidence="2">Semi-engorged</strain>
        <tissue evidence="2">Salivary glands</tissue>
    </source>
</reference>
<sequence length="81" mass="8512">MRWPWRAVAVAAVWRAGRTPGPLPPGSGRRGCAGCRRSSPRFCCPCRSCALPCVPGAPGRRTGPRTPAASAGRTPPRSSRS</sequence>
<proteinExistence type="predicted"/>